<proteinExistence type="predicted"/>
<keyword evidence="2" id="KW-1003">Cell membrane</keyword>
<dbReference type="GO" id="GO:0005886">
    <property type="term" value="C:plasma membrane"/>
    <property type="evidence" value="ECO:0007669"/>
    <property type="project" value="UniProtKB-SubCell"/>
</dbReference>
<keyword evidence="4" id="KW-1133">Transmembrane helix</keyword>
<evidence type="ECO:0000256" key="5">
    <source>
        <dbReference type="ARBA" id="ARBA00023136"/>
    </source>
</evidence>
<dbReference type="RefSeq" id="WP_065206423.1">
    <property type="nucleotide sequence ID" value="NZ_LZGA01000024.1"/>
</dbReference>
<evidence type="ECO:0000313" key="7">
    <source>
        <dbReference type="EMBL" id="PMM58251.1"/>
    </source>
</evidence>
<dbReference type="Proteomes" id="UP000235533">
    <property type="component" value="Unassembled WGS sequence"/>
</dbReference>
<evidence type="ECO:0000256" key="1">
    <source>
        <dbReference type="ARBA" id="ARBA00004651"/>
    </source>
</evidence>
<name>A0A1A6LL01_VIBSP</name>
<dbReference type="AlphaFoldDB" id="A0A1A6LL01"/>
<dbReference type="Gene3D" id="1.20.81.30">
    <property type="entry name" value="Type II secretion system (T2SS), domain F"/>
    <property type="match status" value="1"/>
</dbReference>
<evidence type="ECO:0000256" key="3">
    <source>
        <dbReference type="ARBA" id="ARBA00022692"/>
    </source>
</evidence>
<accession>A0A1A6LL01</accession>
<gene>
    <name evidence="7" type="ORF">BCT54_21020</name>
</gene>
<keyword evidence="3" id="KW-0812">Transmembrane</keyword>
<dbReference type="InterPro" id="IPR018076">
    <property type="entry name" value="T2SS_GspF_dom"/>
</dbReference>
<comment type="subcellular location">
    <subcellularLocation>
        <location evidence="1">Cell membrane</location>
        <topology evidence="1">Multi-pass membrane protein</topology>
    </subcellularLocation>
</comment>
<evidence type="ECO:0000313" key="8">
    <source>
        <dbReference type="Proteomes" id="UP000235533"/>
    </source>
</evidence>
<comment type="caution">
    <text evidence="7">The sequence shown here is derived from an EMBL/GenBank/DDBJ whole genome shotgun (WGS) entry which is preliminary data.</text>
</comment>
<organism evidence="7 8">
    <name type="scientific">Vibrio splendidus</name>
    <dbReference type="NCBI Taxonomy" id="29497"/>
    <lineage>
        <taxon>Bacteria</taxon>
        <taxon>Pseudomonadati</taxon>
        <taxon>Pseudomonadota</taxon>
        <taxon>Gammaproteobacteria</taxon>
        <taxon>Vibrionales</taxon>
        <taxon>Vibrionaceae</taxon>
        <taxon>Vibrio</taxon>
    </lineage>
</organism>
<dbReference type="PANTHER" id="PTHR35007">
    <property type="entry name" value="INTEGRAL MEMBRANE PROTEIN-RELATED"/>
    <property type="match status" value="1"/>
</dbReference>
<feature type="domain" description="Type II secretion system protein GspF" evidence="6">
    <location>
        <begin position="136"/>
        <end position="258"/>
    </location>
</feature>
<dbReference type="PANTHER" id="PTHR35007:SF1">
    <property type="entry name" value="PILUS ASSEMBLY PROTEIN"/>
    <property type="match status" value="1"/>
</dbReference>
<protein>
    <submittedName>
        <fullName evidence="7">Pilus assembly protein TadB</fullName>
    </submittedName>
</protein>
<dbReference type="EMBL" id="MCZF01000070">
    <property type="protein sequence ID" value="PMM58251.1"/>
    <property type="molecule type" value="Genomic_DNA"/>
</dbReference>
<evidence type="ECO:0000256" key="4">
    <source>
        <dbReference type="ARBA" id="ARBA00022989"/>
    </source>
</evidence>
<dbReference type="OrthoDB" id="5611741at2"/>
<sequence>MILVLTVFVLFVAIGLIRLSSKQAIVNKRLLLVSGSQRSLTADVSIKKTNHQRSNKLHAFFLRMNALLPVWDKYFIALSAIGFPASGHMLFPQLAMHHQLLAAVGLWFVCTCALVIYRRKMQVEEFEQGIINVLGLISRAVAAGLSIPQAIEQVSETQPGLLGREFSYIRDNLTLGLSLRQSLDDACVRLPYSSFRYFSVALILNQSNGGQLRDILQSLSRTMHDNRAMRKKVKSLTSEPRMTALFLSILPLGLLGGIYLMEPTMIVQLFNTESGQRVLTYAVISISSGTLILNALTRNKRFSS</sequence>
<dbReference type="Pfam" id="PF00482">
    <property type="entry name" value="T2SSF"/>
    <property type="match status" value="1"/>
</dbReference>
<evidence type="ECO:0000256" key="2">
    <source>
        <dbReference type="ARBA" id="ARBA00022475"/>
    </source>
</evidence>
<keyword evidence="5" id="KW-0472">Membrane</keyword>
<evidence type="ECO:0000259" key="6">
    <source>
        <dbReference type="Pfam" id="PF00482"/>
    </source>
</evidence>
<dbReference type="InterPro" id="IPR042094">
    <property type="entry name" value="T2SS_GspF_sf"/>
</dbReference>
<reference evidence="8" key="1">
    <citation type="submission" date="2016-07" db="EMBL/GenBank/DDBJ databases">
        <title>Nontailed viruses are major unrecognized killers of bacteria in the ocean.</title>
        <authorList>
            <person name="Kauffman K."/>
            <person name="Hussain F."/>
            <person name="Yang J."/>
            <person name="Arevalo P."/>
            <person name="Brown J."/>
            <person name="Cutler M."/>
            <person name="Kelly L."/>
            <person name="Polz M.F."/>
        </authorList>
    </citation>
    <scope>NUCLEOTIDE SEQUENCE [LARGE SCALE GENOMIC DNA]</scope>
    <source>
        <strain evidence="8">10N.261.48.B5</strain>
    </source>
</reference>